<dbReference type="PANTHER" id="PTHR35008">
    <property type="entry name" value="BLL4482 PROTEIN-RELATED"/>
    <property type="match status" value="1"/>
</dbReference>
<dbReference type="AlphaFoldDB" id="A0AA49Q4G1"/>
<evidence type="ECO:0000313" key="9">
    <source>
        <dbReference type="Proteomes" id="UP001229955"/>
    </source>
</evidence>
<gene>
    <name evidence="7" type="ORF">Strain138_001116</name>
    <name evidence="8" type="ORF">Strain318_001116</name>
</gene>
<dbReference type="Gene3D" id="1.10.760.10">
    <property type="entry name" value="Cytochrome c-like domain"/>
    <property type="match status" value="1"/>
</dbReference>
<dbReference type="PANTHER" id="PTHR35008:SF8">
    <property type="entry name" value="ALCOHOL DEHYDROGENASE CYTOCHROME C SUBUNIT"/>
    <property type="match status" value="1"/>
</dbReference>
<evidence type="ECO:0000256" key="5">
    <source>
        <dbReference type="SAM" id="SignalP"/>
    </source>
</evidence>
<evidence type="ECO:0000256" key="2">
    <source>
        <dbReference type="ARBA" id="ARBA00022723"/>
    </source>
</evidence>
<dbReference type="PROSITE" id="PS51007">
    <property type="entry name" value="CYTC"/>
    <property type="match status" value="1"/>
</dbReference>
<dbReference type="InterPro" id="IPR036909">
    <property type="entry name" value="Cyt_c-like_dom_sf"/>
</dbReference>
<organism evidence="7">
    <name type="scientific">Pseudogemmatithrix spongiicola</name>
    <dbReference type="NCBI Taxonomy" id="3062599"/>
    <lineage>
        <taxon>Bacteria</taxon>
        <taxon>Pseudomonadati</taxon>
        <taxon>Gemmatimonadota</taxon>
        <taxon>Gemmatimonadia</taxon>
        <taxon>Gemmatimonadales</taxon>
        <taxon>Gemmatimonadaceae</taxon>
        <taxon>Pseudogemmatithrix</taxon>
    </lineage>
</organism>
<keyword evidence="5" id="KW-0732">Signal</keyword>
<dbReference type="EMBL" id="CP130613">
    <property type="protein sequence ID" value="WKW14758.1"/>
    <property type="molecule type" value="Genomic_DNA"/>
</dbReference>
<evidence type="ECO:0000256" key="3">
    <source>
        <dbReference type="ARBA" id="ARBA00023004"/>
    </source>
</evidence>
<dbReference type="InterPro" id="IPR009056">
    <property type="entry name" value="Cyt_c-like_dom"/>
</dbReference>
<feature type="signal peptide" evidence="5">
    <location>
        <begin position="1"/>
        <end position="21"/>
    </location>
</feature>
<feature type="chain" id="PRO_5041382286" evidence="5">
    <location>
        <begin position="22"/>
        <end position="200"/>
    </location>
</feature>
<evidence type="ECO:0000259" key="6">
    <source>
        <dbReference type="PROSITE" id="PS51007"/>
    </source>
</evidence>
<reference evidence="7" key="1">
    <citation type="submission" date="2023-07" db="EMBL/GenBank/DDBJ databases">
        <authorList>
            <person name="Haufschild T."/>
            <person name="Kallscheuer N."/>
            <person name="Hammer J."/>
            <person name="Kohn T."/>
            <person name="Kabuu M."/>
            <person name="Jogler M."/>
            <person name="Wohfarth N."/>
            <person name="Heuer A."/>
            <person name="Rohde M."/>
            <person name="van Teeseling M.C.F."/>
            <person name="Jogler C."/>
        </authorList>
    </citation>
    <scope>NUCLEOTIDE SEQUENCE</scope>
    <source>
        <strain evidence="7">Strain 138</strain>
        <strain evidence="8">Strain 318</strain>
    </source>
</reference>
<protein>
    <submittedName>
        <fullName evidence="7">Cytochrome c</fullName>
    </submittedName>
</protein>
<dbReference type="RefSeq" id="WP_367887534.1">
    <property type="nucleotide sequence ID" value="NZ_CP130612.1"/>
</dbReference>
<dbReference type="EMBL" id="CP130612">
    <property type="protein sequence ID" value="WKW11848.1"/>
    <property type="molecule type" value="Genomic_DNA"/>
</dbReference>
<evidence type="ECO:0000313" key="8">
    <source>
        <dbReference type="EMBL" id="WKW14758.1"/>
    </source>
</evidence>
<accession>A0AA49Q4G1</accession>
<sequence>MKRLVWVIALAACGGESAVPAAAPSAESSPPVREYRAGQFGVGSAATTAQLAAWNTDIGPEGAELPDGRGNARDGARIYAQQCAACHGAEGQGLEPLYPLLISRDPRGEGFDFASDPKIPRSIGNYWAHATTLYDYIRRAMPLYTPGSLSSDETYAVVAYLLAANRVIPDTATLDAAALRAVQMPARDKFVPDDRSPSRP</sequence>
<dbReference type="Pfam" id="PF13442">
    <property type="entry name" value="Cytochrome_CBB3"/>
    <property type="match status" value="1"/>
</dbReference>
<evidence type="ECO:0000313" key="7">
    <source>
        <dbReference type="EMBL" id="WKW11848.1"/>
    </source>
</evidence>
<dbReference type="KEGG" id="pspc:Strain318_001116"/>
<dbReference type="SUPFAM" id="SSF46626">
    <property type="entry name" value="Cytochrome c"/>
    <property type="match status" value="1"/>
</dbReference>
<keyword evidence="9" id="KW-1185">Reference proteome</keyword>
<keyword evidence="3 4" id="KW-0408">Iron</keyword>
<dbReference type="GO" id="GO:0009055">
    <property type="term" value="F:electron transfer activity"/>
    <property type="evidence" value="ECO:0007669"/>
    <property type="project" value="InterPro"/>
</dbReference>
<proteinExistence type="predicted"/>
<dbReference type="Proteomes" id="UP001229955">
    <property type="component" value="Chromosome"/>
</dbReference>
<keyword evidence="2 4" id="KW-0479">Metal-binding</keyword>
<evidence type="ECO:0000256" key="1">
    <source>
        <dbReference type="ARBA" id="ARBA00022617"/>
    </source>
</evidence>
<feature type="domain" description="Cytochrome c" evidence="6">
    <location>
        <begin position="70"/>
        <end position="165"/>
    </location>
</feature>
<accession>A0AA49Q6Q0</accession>
<dbReference type="InterPro" id="IPR051459">
    <property type="entry name" value="Cytochrome_c-type_DH"/>
</dbReference>
<evidence type="ECO:0000256" key="4">
    <source>
        <dbReference type="PROSITE-ProRule" id="PRU00433"/>
    </source>
</evidence>
<name>A0AA49Q4G1_9BACT</name>
<dbReference type="GO" id="GO:0046872">
    <property type="term" value="F:metal ion binding"/>
    <property type="evidence" value="ECO:0007669"/>
    <property type="project" value="UniProtKB-KW"/>
</dbReference>
<dbReference type="GO" id="GO:0020037">
    <property type="term" value="F:heme binding"/>
    <property type="evidence" value="ECO:0007669"/>
    <property type="project" value="InterPro"/>
</dbReference>
<keyword evidence="1 4" id="KW-0349">Heme</keyword>